<evidence type="ECO:0000256" key="5">
    <source>
        <dbReference type="ARBA" id="ARBA00022679"/>
    </source>
</evidence>
<gene>
    <name evidence="10" type="ORF">UR61_C0004G0014</name>
</gene>
<proteinExistence type="predicted"/>
<evidence type="ECO:0000256" key="3">
    <source>
        <dbReference type="ARBA" id="ARBA00016090"/>
    </source>
</evidence>
<dbReference type="Proteomes" id="UP000033866">
    <property type="component" value="Unassembled WGS sequence"/>
</dbReference>
<dbReference type="InterPro" id="IPR001347">
    <property type="entry name" value="SIS_dom"/>
</dbReference>
<comment type="caution">
    <text evidence="10">The sequence shown here is derived from an EMBL/GenBank/DDBJ whole genome shotgun (WGS) entry which is preliminary data.</text>
</comment>
<dbReference type="NCBIfam" id="NF001484">
    <property type="entry name" value="PRK00331.1"/>
    <property type="match status" value="1"/>
</dbReference>
<dbReference type="EMBL" id="LBPV01000004">
    <property type="protein sequence ID" value="KKP66140.1"/>
    <property type="molecule type" value="Genomic_DNA"/>
</dbReference>
<dbReference type="CDD" id="cd05009">
    <property type="entry name" value="SIS_GlmS_GlmD_2"/>
    <property type="match status" value="1"/>
</dbReference>
<comment type="catalytic activity">
    <reaction evidence="1">
        <text>D-fructose 6-phosphate + L-glutamine = D-glucosamine 6-phosphate + L-glutamate</text>
        <dbReference type="Rhea" id="RHEA:13237"/>
        <dbReference type="ChEBI" id="CHEBI:29985"/>
        <dbReference type="ChEBI" id="CHEBI:58359"/>
        <dbReference type="ChEBI" id="CHEBI:58725"/>
        <dbReference type="ChEBI" id="CHEBI:61527"/>
        <dbReference type="EC" id="2.6.1.16"/>
    </reaction>
</comment>
<dbReference type="GO" id="GO:0097367">
    <property type="term" value="F:carbohydrate derivative binding"/>
    <property type="evidence" value="ECO:0007669"/>
    <property type="project" value="InterPro"/>
</dbReference>
<keyword evidence="4 10" id="KW-0032">Aminotransferase</keyword>
<dbReference type="AlphaFoldDB" id="A0A0G0DT35"/>
<dbReference type="CDD" id="cd05008">
    <property type="entry name" value="SIS_GlmS_GlmD_1"/>
    <property type="match status" value="1"/>
</dbReference>
<dbReference type="InterPro" id="IPR047084">
    <property type="entry name" value="GFAT_N"/>
</dbReference>
<organism evidence="10 11">
    <name type="scientific">candidate division WS6 bacterium GW2011_GWE1_34_7</name>
    <dbReference type="NCBI Taxonomy" id="1619093"/>
    <lineage>
        <taxon>Bacteria</taxon>
        <taxon>Candidatus Dojkabacteria</taxon>
    </lineage>
</organism>
<feature type="domain" description="Glutamine amidotransferase type-2" evidence="8">
    <location>
        <begin position="2"/>
        <end position="215"/>
    </location>
</feature>
<evidence type="ECO:0000256" key="2">
    <source>
        <dbReference type="ARBA" id="ARBA00012916"/>
    </source>
</evidence>
<dbReference type="InterPro" id="IPR046348">
    <property type="entry name" value="SIS_dom_sf"/>
</dbReference>
<dbReference type="InterPro" id="IPR035466">
    <property type="entry name" value="GlmS/AgaS_SIS"/>
</dbReference>
<dbReference type="PATRIC" id="fig|1619093.3.peg.61"/>
<dbReference type="SUPFAM" id="SSF56235">
    <property type="entry name" value="N-terminal nucleophile aminohydrolases (Ntn hydrolases)"/>
    <property type="match status" value="1"/>
</dbReference>
<sequence length="591" mass="66295">MCGIFGYMGDNDASQIIHQGLKRLEYRGYDSWGISMIDGKRIKCIKSIGHIPEKIFLGKKDSNIGIGHTRWATHGGVTVTNAHPHFSSDKSFVIAQNGIVENYTKLKSFLESKGFVFGTEVDTEVIVKQVEYELRDCKNIKEALIKAFKKLEGRNTVILLNSKENQILAIRNGSPLVMGIKKKKIYLASDPLAFNQYTRNIVDINNGELVEIKDEKWSIYTLSNGKKIERKVKKEMFLNSDVNKGKYDHFMIKEIVEQQHTILTATQYKLEDLKPLIERIKKSSTVYTIGAGTAGFSADQVAYYLRSISKINAISIKAYETESYLDILTEKDTIIAISQSGETADTLEAVEIFKQKGAYISSIINMPSSTLSRVSDSFFMSNAGSEICVASTKVFTSQISFGYLLAKSILGEFTDAKKELVYTSTQLEEFFNKRNLKYIENISKALKKKNHFFILGKGQNFHIAQEGALKIKEISYKHFEGFAAGELKHGVIALIEKGTPVISIISNDQNWKDMISATHEVKARGAFTIGIGDCKFKKENCFDEYISVADSNELKAVSNVIPFQLISYYLAKELGNSIDKPRNLAKSVTVK</sequence>
<reference evidence="10 11" key="1">
    <citation type="journal article" date="2015" name="Nature">
        <title>rRNA introns, odd ribosomes, and small enigmatic genomes across a large radiation of phyla.</title>
        <authorList>
            <person name="Brown C.T."/>
            <person name="Hug L.A."/>
            <person name="Thomas B.C."/>
            <person name="Sharon I."/>
            <person name="Castelle C.J."/>
            <person name="Singh A."/>
            <person name="Wilkins M.J."/>
            <person name="Williams K.H."/>
            <person name="Banfield J.F."/>
        </authorList>
    </citation>
    <scope>NUCLEOTIDE SEQUENCE [LARGE SCALE GENOMIC DNA]</scope>
</reference>
<dbReference type="PANTHER" id="PTHR10937">
    <property type="entry name" value="GLUCOSAMINE--FRUCTOSE-6-PHOSPHATE AMINOTRANSFERASE, ISOMERIZING"/>
    <property type="match status" value="1"/>
</dbReference>
<dbReference type="GO" id="GO:0004360">
    <property type="term" value="F:glutamine-fructose-6-phosphate transaminase (isomerizing) activity"/>
    <property type="evidence" value="ECO:0007669"/>
    <property type="project" value="UniProtKB-EC"/>
</dbReference>
<dbReference type="EC" id="2.6.1.16" evidence="2"/>
<evidence type="ECO:0000259" key="9">
    <source>
        <dbReference type="PROSITE" id="PS51464"/>
    </source>
</evidence>
<evidence type="ECO:0000256" key="4">
    <source>
        <dbReference type="ARBA" id="ARBA00022576"/>
    </source>
</evidence>
<feature type="domain" description="SIS" evidence="9">
    <location>
        <begin position="276"/>
        <end position="415"/>
    </location>
</feature>
<keyword evidence="7" id="KW-0315">Glutamine amidotransferase</keyword>
<keyword evidence="6" id="KW-0677">Repeat</keyword>
<evidence type="ECO:0000256" key="1">
    <source>
        <dbReference type="ARBA" id="ARBA00001031"/>
    </source>
</evidence>
<accession>A0A0G0DT35</accession>
<evidence type="ECO:0000259" key="8">
    <source>
        <dbReference type="PROSITE" id="PS51278"/>
    </source>
</evidence>
<keyword evidence="5 10" id="KW-0808">Transferase</keyword>
<dbReference type="InterPro" id="IPR029055">
    <property type="entry name" value="Ntn_hydrolases_N"/>
</dbReference>
<dbReference type="GO" id="GO:0006047">
    <property type="term" value="P:UDP-N-acetylglucosamine metabolic process"/>
    <property type="evidence" value="ECO:0007669"/>
    <property type="project" value="TreeGrafter"/>
</dbReference>
<evidence type="ECO:0000256" key="7">
    <source>
        <dbReference type="ARBA" id="ARBA00022962"/>
    </source>
</evidence>
<dbReference type="InterPro" id="IPR035490">
    <property type="entry name" value="GlmS/FrlB_SIS"/>
</dbReference>
<dbReference type="PROSITE" id="PS51278">
    <property type="entry name" value="GATASE_TYPE_2"/>
    <property type="match status" value="1"/>
</dbReference>
<dbReference type="Gene3D" id="3.40.50.10490">
    <property type="entry name" value="Glucose-6-phosphate isomerase like protein, domain 1"/>
    <property type="match status" value="2"/>
</dbReference>
<protein>
    <recommendedName>
        <fullName evidence="3">Glutamine--fructose-6-phosphate aminotransferase [isomerizing]</fullName>
        <ecNumber evidence="2">2.6.1.16</ecNumber>
    </recommendedName>
</protein>
<dbReference type="Pfam" id="PF01380">
    <property type="entry name" value="SIS"/>
    <property type="match status" value="2"/>
</dbReference>
<evidence type="ECO:0000256" key="6">
    <source>
        <dbReference type="ARBA" id="ARBA00022737"/>
    </source>
</evidence>
<dbReference type="CDD" id="cd00714">
    <property type="entry name" value="GFAT"/>
    <property type="match status" value="1"/>
</dbReference>
<dbReference type="PANTHER" id="PTHR10937:SF0">
    <property type="entry name" value="GLUTAMINE--FRUCTOSE-6-PHOSPHATE TRANSAMINASE (ISOMERIZING)"/>
    <property type="match status" value="1"/>
</dbReference>
<evidence type="ECO:0000313" key="11">
    <source>
        <dbReference type="Proteomes" id="UP000033866"/>
    </source>
</evidence>
<dbReference type="GO" id="GO:0006487">
    <property type="term" value="P:protein N-linked glycosylation"/>
    <property type="evidence" value="ECO:0007669"/>
    <property type="project" value="TreeGrafter"/>
</dbReference>
<dbReference type="SUPFAM" id="SSF53697">
    <property type="entry name" value="SIS domain"/>
    <property type="match status" value="1"/>
</dbReference>
<dbReference type="PROSITE" id="PS51464">
    <property type="entry name" value="SIS"/>
    <property type="match status" value="2"/>
</dbReference>
<dbReference type="Pfam" id="PF13522">
    <property type="entry name" value="GATase_6"/>
    <property type="match status" value="1"/>
</dbReference>
<dbReference type="GO" id="GO:0006002">
    <property type="term" value="P:fructose 6-phosphate metabolic process"/>
    <property type="evidence" value="ECO:0007669"/>
    <property type="project" value="TreeGrafter"/>
</dbReference>
<dbReference type="InterPro" id="IPR017932">
    <property type="entry name" value="GATase_2_dom"/>
</dbReference>
<dbReference type="NCBIfam" id="TIGR01135">
    <property type="entry name" value="glmS"/>
    <property type="match status" value="1"/>
</dbReference>
<evidence type="ECO:0000313" key="10">
    <source>
        <dbReference type="EMBL" id="KKP66140.1"/>
    </source>
</evidence>
<dbReference type="InterPro" id="IPR005855">
    <property type="entry name" value="GFAT"/>
</dbReference>
<feature type="domain" description="SIS" evidence="9">
    <location>
        <begin position="442"/>
        <end position="581"/>
    </location>
</feature>
<dbReference type="Gene3D" id="3.60.20.10">
    <property type="entry name" value="Glutamine Phosphoribosylpyrophosphate, subunit 1, domain 1"/>
    <property type="match status" value="1"/>
</dbReference>
<name>A0A0G0DT35_9BACT</name>